<dbReference type="KEGG" id="amt:Amet_1326"/>
<dbReference type="SUPFAM" id="SSF52540">
    <property type="entry name" value="P-loop containing nucleoside triphosphate hydrolases"/>
    <property type="match status" value="1"/>
</dbReference>
<reference evidence="10" key="1">
    <citation type="journal article" date="2016" name="Genome Announc.">
        <title>Complete genome sequence of Alkaliphilus metalliredigens strain QYMF, an alkaliphilic and metal-reducing bacterium isolated from borax-contaminated leachate ponds.</title>
        <authorList>
            <person name="Hwang C."/>
            <person name="Copeland A."/>
            <person name="Lucas S."/>
            <person name="Lapidus A."/>
            <person name="Barry K."/>
            <person name="Detter J.C."/>
            <person name="Glavina Del Rio T."/>
            <person name="Hammon N."/>
            <person name="Israni S."/>
            <person name="Dalin E."/>
            <person name="Tice H."/>
            <person name="Pitluck S."/>
            <person name="Chertkov O."/>
            <person name="Brettin T."/>
            <person name="Bruce D."/>
            <person name="Han C."/>
            <person name="Schmutz J."/>
            <person name="Larimer F."/>
            <person name="Land M.L."/>
            <person name="Hauser L."/>
            <person name="Kyrpides N."/>
            <person name="Mikhailova N."/>
            <person name="Ye Q."/>
            <person name="Zhou J."/>
            <person name="Richardson P."/>
            <person name="Fields M.W."/>
        </authorList>
    </citation>
    <scope>NUCLEOTIDE SEQUENCE [LARGE SCALE GENOMIC DNA]</scope>
    <source>
        <strain evidence="10">QYMF</strain>
    </source>
</reference>
<dbReference type="InterPro" id="IPR012693">
    <property type="entry name" value="ABC_transpr_PhnC"/>
</dbReference>
<keyword evidence="2" id="KW-1003">Cell membrane</keyword>
<dbReference type="Proteomes" id="UP000001572">
    <property type="component" value="Chromosome"/>
</dbReference>
<keyword evidence="7" id="KW-0472">Membrane</keyword>
<keyword evidence="6" id="KW-1278">Translocase</keyword>
<dbReference type="InterPro" id="IPR027417">
    <property type="entry name" value="P-loop_NTPase"/>
</dbReference>
<name>A6TMW0_ALKMQ</name>
<dbReference type="GO" id="GO:0015416">
    <property type="term" value="F:ABC-type phosphonate transporter activity"/>
    <property type="evidence" value="ECO:0007669"/>
    <property type="project" value="InterPro"/>
</dbReference>
<evidence type="ECO:0000256" key="4">
    <source>
        <dbReference type="ARBA" id="ARBA00022840"/>
    </source>
</evidence>
<keyword evidence="10" id="KW-1185">Reference proteome</keyword>
<evidence type="ECO:0000256" key="7">
    <source>
        <dbReference type="ARBA" id="ARBA00023136"/>
    </source>
</evidence>
<evidence type="ECO:0000256" key="5">
    <source>
        <dbReference type="ARBA" id="ARBA00022885"/>
    </source>
</evidence>
<gene>
    <name evidence="9" type="ordered locus">Amet_1326</name>
</gene>
<dbReference type="PANTHER" id="PTHR43166:SF6">
    <property type="entry name" value="PHOSPHONATES IMPORT ATP-BINDING PROTEIN PHNC"/>
    <property type="match status" value="1"/>
</dbReference>
<dbReference type="InterPro" id="IPR003439">
    <property type="entry name" value="ABC_transporter-like_ATP-bd"/>
</dbReference>
<dbReference type="InterPro" id="IPR003593">
    <property type="entry name" value="AAA+_ATPase"/>
</dbReference>
<dbReference type="PROSITE" id="PS50893">
    <property type="entry name" value="ABC_TRANSPORTER_2"/>
    <property type="match status" value="1"/>
</dbReference>
<dbReference type="STRING" id="293826.Amet_1326"/>
<dbReference type="PANTHER" id="PTHR43166">
    <property type="entry name" value="AMINO ACID IMPORT ATP-BINDING PROTEIN"/>
    <property type="match status" value="1"/>
</dbReference>
<evidence type="ECO:0000313" key="9">
    <source>
        <dbReference type="EMBL" id="ABR47528.1"/>
    </source>
</evidence>
<dbReference type="NCBIfam" id="TIGR02315">
    <property type="entry name" value="ABC_phnC"/>
    <property type="match status" value="1"/>
</dbReference>
<dbReference type="OrthoDB" id="9802264at2"/>
<protein>
    <submittedName>
        <fullName evidence="9">Phosphonate ABC transporter, ATPase subunit</fullName>
    </submittedName>
</protein>
<evidence type="ECO:0000259" key="8">
    <source>
        <dbReference type="PROSITE" id="PS50893"/>
    </source>
</evidence>
<feature type="domain" description="ABC transporter" evidence="8">
    <location>
        <begin position="3"/>
        <end position="248"/>
    </location>
</feature>
<dbReference type="Gene3D" id="3.40.50.300">
    <property type="entry name" value="P-loop containing nucleotide triphosphate hydrolases"/>
    <property type="match status" value="1"/>
</dbReference>
<keyword evidence="3" id="KW-0547">Nucleotide-binding</keyword>
<dbReference type="Pfam" id="PF00005">
    <property type="entry name" value="ABC_tran"/>
    <property type="match status" value="1"/>
</dbReference>
<evidence type="ECO:0000256" key="6">
    <source>
        <dbReference type="ARBA" id="ARBA00022967"/>
    </source>
</evidence>
<keyword evidence="1" id="KW-0813">Transport</keyword>
<evidence type="ECO:0000256" key="1">
    <source>
        <dbReference type="ARBA" id="ARBA00022448"/>
    </source>
</evidence>
<sequence>MQLAIKNLSKQYTKGEVFALDNVNLHVEKGEFVAILGLSGSGKSTLIRCINRLIDASQGEICFEEKEIMSLTGESLRLYRRNLAMIFQQYNLIPRMDVLTNVLTGRFGYLSQLYIIFKRFPPECIVKAEESLEKVGLVGFSKRPIKSLSGGQQQRVGIARALIQQPQIILGDEPVSSLDPVTAKEVMGLLQKINEQDKITMIINLHSVELAKIYGKRIIGINQGKIVFDGSPEELCESKINTIYKSDKVTL</sequence>
<keyword evidence="5" id="KW-0918">Phosphonate transport</keyword>
<dbReference type="InterPro" id="IPR050086">
    <property type="entry name" value="MetN_ABC_transporter-like"/>
</dbReference>
<dbReference type="RefSeq" id="WP_012062569.1">
    <property type="nucleotide sequence ID" value="NC_009633.1"/>
</dbReference>
<dbReference type="GO" id="GO:0005524">
    <property type="term" value="F:ATP binding"/>
    <property type="evidence" value="ECO:0007669"/>
    <property type="project" value="UniProtKB-KW"/>
</dbReference>
<dbReference type="EMBL" id="CP000724">
    <property type="protein sequence ID" value="ABR47528.1"/>
    <property type="molecule type" value="Genomic_DNA"/>
</dbReference>
<dbReference type="HOGENOM" id="CLU_000604_1_22_9"/>
<dbReference type="CDD" id="cd03256">
    <property type="entry name" value="ABC_PhnC_transporter"/>
    <property type="match status" value="1"/>
</dbReference>
<evidence type="ECO:0000256" key="3">
    <source>
        <dbReference type="ARBA" id="ARBA00022741"/>
    </source>
</evidence>
<organism evidence="9 10">
    <name type="scientific">Alkaliphilus metalliredigens (strain QYMF)</name>
    <dbReference type="NCBI Taxonomy" id="293826"/>
    <lineage>
        <taxon>Bacteria</taxon>
        <taxon>Bacillati</taxon>
        <taxon>Bacillota</taxon>
        <taxon>Clostridia</taxon>
        <taxon>Peptostreptococcales</taxon>
        <taxon>Natronincolaceae</taxon>
        <taxon>Alkaliphilus</taxon>
    </lineage>
</organism>
<proteinExistence type="predicted"/>
<dbReference type="eggNOG" id="COG3638">
    <property type="taxonomic scope" value="Bacteria"/>
</dbReference>
<accession>A6TMW0</accession>
<dbReference type="GO" id="GO:0016020">
    <property type="term" value="C:membrane"/>
    <property type="evidence" value="ECO:0007669"/>
    <property type="project" value="InterPro"/>
</dbReference>
<dbReference type="GO" id="GO:0016887">
    <property type="term" value="F:ATP hydrolysis activity"/>
    <property type="evidence" value="ECO:0007669"/>
    <property type="project" value="InterPro"/>
</dbReference>
<evidence type="ECO:0000313" key="10">
    <source>
        <dbReference type="Proteomes" id="UP000001572"/>
    </source>
</evidence>
<dbReference type="InterPro" id="IPR017871">
    <property type="entry name" value="ABC_transporter-like_CS"/>
</dbReference>
<dbReference type="SMART" id="SM00382">
    <property type="entry name" value="AAA"/>
    <property type="match status" value="1"/>
</dbReference>
<dbReference type="AlphaFoldDB" id="A6TMW0"/>
<keyword evidence="4" id="KW-0067">ATP-binding</keyword>
<dbReference type="PROSITE" id="PS00211">
    <property type="entry name" value="ABC_TRANSPORTER_1"/>
    <property type="match status" value="1"/>
</dbReference>
<evidence type="ECO:0000256" key="2">
    <source>
        <dbReference type="ARBA" id="ARBA00022475"/>
    </source>
</evidence>